<gene>
    <name evidence="1" type="ORF">MEDL_14076</name>
</gene>
<keyword evidence="2" id="KW-1185">Reference proteome</keyword>
<protein>
    <submittedName>
        <fullName evidence="1">Uncharacterized protein</fullName>
    </submittedName>
</protein>
<dbReference type="EMBL" id="CAJPWZ010000721">
    <property type="protein sequence ID" value="CAG2199372.1"/>
    <property type="molecule type" value="Genomic_DNA"/>
</dbReference>
<dbReference type="Proteomes" id="UP000683360">
    <property type="component" value="Unassembled WGS sequence"/>
</dbReference>
<evidence type="ECO:0000313" key="2">
    <source>
        <dbReference type="Proteomes" id="UP000683360"/>
    </source>
</evidence>
<accession>A0A8S3QXB7</accession>
<organism evidence="1 2">
    <name type="scientific">Mytilus edulis</name>
    <name type="common">Blue mussel</name>
    <dbReference type="NCBI Taxonomy" id="6550"/>
    <lineage>
        <taxon>Eukaryota</taxon>
        <taxon>Metazoa</taxon>
        <taxon>Spiralia</taxon>
        <taxon>Lophotrochozoa</taxon>
        <taxon>Mollusca</taxon>
        <taxon>Bivalvia</taxon>
        <taxon>Autobranchia</taxon>
        <taxon>Pteriomorphia</taxon>
        <taxon>Mytilida</taxon>
        <taxon>Mytiloidea</taxon>
        <taxon>Mytilidae</taxon>
        <taxon>Mytilinae</taxon>
        <taxon>Mytilus</taxon>
    </lineage>
</organism>
<proteinExistence type="predicted"/>
<evidence type="ECO:0000313" key="1">
    <source>
        <dbReference type="EMBL" id="CAG2199372.1"/>
    </source>
</evidence>
<name>A0A8S3QXB7_MYTED</name>
<dbReference type="AlphaFoldDB" id="A0A8S3QXB7"/>
<sequence length="223" mass="26579">MGSMFTISTYKAESVVDYMRRLRRAKSRLLMSRIPLATQRQSKQLKILEHMQHLKCSKVPFTRKANEQLKIKDFVNARVLRITSDEEYNSMTLLNLQNRLTTLNINAEHDIETLKKTDFDFQDLVELSPEEKTEIWRLLTSIYHSTMEEELNGNEETFSASLRNKFSTELFVRETDDELKRKILQYKRRYDVKQDSDLVLKSCFSFAYRKFVDFMNHVKIKVK</sequence>
<comment type="caution">
    <text evidence="1">The sequence shown here is derived from an EMBL/GenBank/DDBJ whole genome shotgun (WGS) entry which is preliminary data.</text>
</comment>
<reference evidence="1" key="1">
    <citation type="submission" date="2021-03" db="EMBL/GenBank/DDBJ databases">
        <authorList>
            <person name="Bekaert M."/>
        </authorList>
    </citation>
    <scope>NUCLEOTIDE SEQUENCE</scope>
</reference>